<dbReference type="EMBL" id="BAABGA010000015">
    <property type="protein sequence ID" value="GAA4448028.1"/>
    <property type="molecule type" value="Genomic_DNA"/>
</dbReference>
<organism evidence="2 3">
    <name type="scientific">Novipirellula rosea</name>
    <dbReference type="NCBI Taxonomy" id="1031540"/>
    <lineage>
        <taxon>Bacteria</taxon>
        <taxon>Pseudomonadati</taxon>
        <taxon>Planctomycetota</taxon>
        <taxon>Planctomycetia</taxon>
        <taxon>Pirellulales</taxon>
        <taxon>Pirellulaceae</taxon>
        <taxon>Novipirellula</taxon>
    </lineage>
</organism>
<dbReference type="InterPro" id="IPR011067">
    <property type="entry name" value="Plasmid_toxin/cell-grow_inhib"/>
</dbReference>
<evidence type="ECO:0000313" key="2">
    <source>
        <dbReference type="EMBL" id="GAA4448028.1"/>
    </source>
</evidence>
<comment type="similarity">
    <text evidence="1">Belongs to the PemK/MazF family.</text>
</comment>
<sequence>MANINPLRGEVWNVRFDPSVGAEIQKVRPAVVISEDAIGKLPLKIIVPITDWKSAYGQVPWLVRIQLDAVNGLRKESGADAFQCKSVSTNRFVKHLGRLSATEVEDIASAIGICIGVQ</sequence>
<comment type="caution">
    <text evidence="2">The sequence shown here is derived from an EMBL/GenBank/DDBJ whole genome shotgun (WGS) entry which is preliminary data.</text>
</comment>
<dbReference type="RefSeq" id="WP_345320129.1">
    <property type="nucleotide sequence ID" value="NZ_BAABGA010000015.1"/>
</dbReference>
<keyword evidence="3" id="KW-1185">Reference proteome</keyword>
<comment type="function">
    <text evidence="1">Toxic component of a type II toxin-antitoxin (TA) system.</text>
</comment>
<dbReference type="PIRSF" id="PIRSF033490">
    <property type="entry name" value="MazF"/>
    <property type="match status" value="1"/>
</dbReference>
<reference evidence="3" key="1">
    <citation type="journal article" date="2019" name="Int. J. Syst. Evol. Microbiol.">
        <title>The Global Catalogue of Microorganisms (GCM) 10K type strain sequencing project: providing services to taxonomists for standard genome sequencing and annotation.</title>
        <authorList>
            <consortium name="The Broad Institute Genomics Platform"/>
            <consortium name="The Broad Institute Genome Sequencing Center for Infectious Disease"/>
            <person name="Wu L."/>
            <person name="Ma J."/>
        </authorList>
    </citation>
    <scope>NUCLEOTIDE SEQUENCE [LARGE SCALE GENOMIC DNA]</scope>
    <source>
        <strain evidence="3">JCM 17759</strain>
    </source>
</reference>
<name>A0ABP8MBQ8_9BACT</name>
<evidence type="ECO:0000256" key="1">
    <source>
        <dbReference type="PIRNR" id="PIRNR033490"/>
    </source>
</evidence>
<gene>
    <name evidence="2" type="primary">mazF9</name>
    <name evidence="2" type="ORF">GCM10023156_10650</name>
</gene>
<evidence type="ECO:0000313" key="3">
    <source>
        <dbReference type="Proteomes" id="UP001500840"/>
    </source>
</evidence>
<dbReference type="EC" id="3.1.-.-" evidence="1"/>
<dbReference type="SUPFAM" id="SSF50118">
    <property type="entry name" value="Cell growth inhibitor/plasmid maintenance toxic component"/>
    <property type="match status" value="1"/>
</dbReference>
<accession>A0ABP8MBQ8</accession>
<dbReference type="Pfam" id="PF02452">
    <property type="entry name" value="PemK_toxin"/>
    <property type="match status" value="1"/>
</dbReference>
<dbReference type="Proteomes" id="UP001500840">
    <property type="component" value="Unassembled WGS sequence"/>
</dbReference>
<dbReference type="PANTHER" id="PTHR33988">
    <property type="entry name" value="ENDORIBONUCLEASE MAZF-RELATED"/>
    <property type="match status" value="1"/>
</dbReference>
<proteinExistence type="inferred from homology"/>
<dbReference type="InterPro" id="IPR003477">
    <property type="entry name" value="PemK-like"/>
</dbReference>
<dbReference type="Gene3D" id="2.30.30.110">
    <property type="match status" value="1"/>
</dbReference>
<keyword evidence="1" id="KW-0540">Nuclease</keyword>
<keyword evidence="1" id="KW-0378">Hydrolase</keyword>
<protein>
    <recommendedName>
        <fullName evidence="1">mRNA interferase</fullName>
        <ecNumber evidence="1">3.1.-.-</ecNumber>
    </recommendedName>
</protein>
<keyword evidence="1" id="KW-0255">Endonuclease</keyword>